<keyword evidence="6" id="KW-0131">Cell cycle</keyword>
<organism evidence="9">
    <name type="scientific">Culicoides sonorensis</name>
    <name type="common">Biting midge</name>
    <dbReference type="NCBI Taxonomy" id="179676"/>
    <lineage>
        <taxon>Eukaryota</taxon>
        <taxon>Metazoa</taxon>
        <taxon>Ecdysozoa</taxon>
        <taxon>Arthropoda</taxon>
        <taxon>Hexapoda</taxon>
        <taxon>Insecta</taxon>
        <taxon>Pterygota</taxon>
        <taxon>Neoptera</taxon>
        <taxon>Endopterygota</taxon>
        <taxon>Diptera</taxon>
        <taxon>Nematocera</taxon>
        <taxon>Chironomoidea</taxon>
        <taxon>Ceratopogonidae</taxon>
        <taxon>Ceratopogoninae</taxon>
        <taxon>Culicoides</taxon>
        <taxon>Monoculicoides</taxon>
    </lineage>
</organism>
<dbReference type="InterPro" id="IPR036570">
    <property type="entry name" value="HORMA_dom_sf"/>
</dbReference>
<reference evidence="9" key="2">
    <citation type="submission" date="2018-07" db="EMBL/GenBank/DDBJ databases">
        <authorList>
            <person name="Quirk P.G."/>
            <person name="Krulwich T.A."/>
        </authorList>
    </citation>
    <scope>NUCLEOTIDE SEQUENCE</scope>
</reference>
<evidence type="ECO:0000313" key="9">
    <source>
        <dbReference type="EMBL" id="SSX25889.1"/>
    </source>
</evidence>
<protein>
    <submittedName>
        <fullName evidence="10">CSON002349 protein</fullName>
    </submittedName>
    <submittedName>
        <fullName evidence="9">CSON012841 protein</fullName>
    </submittedName>
</protein>
<dbReference type="EMBL" id="UFQT01000629">
    <property type="protein sequence ID" value="SSX25889.1"/>
    <property type="molecule type" value="Genomic_DNA"/>
</dbReference>
<keyword evidence="3" id="KW-0132">Cell division</keyword>
<evidence type="ECO:0000313" key="8">
    <source>
        <dbReference type="EMBL" id="SSX05530.1"/>
    </source>
</evidence>
<comment type="subcellular location">
    <subcellularLocation>
        <location evidence="1">Nucleus</location>
    </subcellularLocation>
</comment>
<evidence type="ECO:0000259" key="7">
    <source>
        <dbReference type="PROSITE" id="PS50815"/>
    </source>
</evidence>
<accession>A0A336MAG6</accession>
<dbReference type="GO" id="GO:0005737">
    <property type="term" value="C:cytoplasm"/>
    <property type="evidence" value="ECO:0007669"/>
    <property type="project" value="TreeGrafter"/>
</dbReference>
<proteinExistence type="inferred from homology"/>
<keyword evidence="5" id="KW-0539">Nucleus</keyword>
<comment type="similarity">
    <text evidence="2">Belongs to the MAD2 family.</text>
</comment>
<dbReference type="PANTHER" id="PTHR11842:SF11">
    <property type="entry name" value="MITOTIC SPINDLE ASSEMBLY CHECKPOINT PROTEIN MAD2A"/>
    <property type="match status" value="1"/>
</dbReference>
<dbReference type="InterPro" id="IPR003511">
    <property type="entry name" value="HORMA_dom"/>
</dbReference>
<dbReference type="VEuPathDB" id="VectorBase:CSON002349"/>
<sequence length="205" mass="23148">MSATATKNAITLKGSAAIISEYLKYGINSILFQRGIYPGESFTNEQNYGITILMSTDKKIQDFLQNVLVQLQEWLEKDKVDKISMIIKNVAADEVIECWDFKVHSEKVAEGQDPKNPTSDKDLKKIQGEIRDVMRQIAATVSYLPLIECTCAFDILIHTFPDVEMPSDWSETKAVNIKNVQTVQLKSFSTGLQKVDTIVSYKMNE</sequence>
<reference evidence="8" key="1">
    <citation type="submission" date="2018-04" db="EMBL/GenBank/DDBJ databases">
        <authorList>
            <person name="Go L.Y."/>
            <person name="Mitchell J.A."/>
        </authorList>
    </citation>
    <scope>NUCLEOTIDE SEQUENCE</scope>
    <source>
        <tissue evidence="8">Whole organism</tissue>
    </source>
</reference>
<dbReference type="GO" id="GO:0005654">
    <property type="term" value="C:nucleoplasm"/>
    <property type="evidence" value="ECO:0007669"/>
    <property type="project" value="TreeGrafter"/>
</dbReference>
<evidence type="ECO:0000256" key="5">
    <source>
        <dbReference type="ARBA" id="ARBA00023242"/>
    </source>
</evidence>
<name>A0A336MAG6_CULSO</name>
<evidence type="ECO:0000256" key="6">
    <source>
        <dbReference type="ARBA" id="ARBA00023306"/>
    </source>
</evidence>
<dbReference type="OMA" id="ICAFDLK"/>
<dbReference type="GO" id="GO:0000776">
    <property type="term" value="C:kinetochore"/>
    <property type="evidence" value="ECO:0007669"/>
    <property type="project" value="TreeGrafter"/>
</dbReference>
<dbReference type="AlphaFoldDB" id="A0A336MAG6"/>
<dbReference type="InterPro" id="IPR045091">
    <property type="entry name" value="Mad2-like"/>
</dbReference>
<feature type="domain" description="HORMA" evidence="7">
    <location>
        <begin position="13"/>
        <end position="199"/>
    </location>
</feature>
<evidence type="ECO:0000313" key="10">
    <source>
        <dbReference type="EMBL" id="SSX30360.1"/>
    </source>
</evidence>
<evidence type="ECO:0000256" key="4">
    <source>
        <dbReference type="ARBA" id="ARBA00022776"/>
    </source>
</evidence>
<dbReference type="SUPFAM" id="SSF56019">
    <property type="entry name" value="The spindle assembly checkpoint protein mad2"/>
    <property type="match status" value="1"/>
</dbReference>
<dbReference type="GO" id="GO:0007094">
    <property type="term" value="P:mitotic spindle assembly checkpoint signaling"/>
    <property type="evidence" value="ECO:0007669"/>
    <property type="project" value="TreeGrafter"/>
</dbReference>
<dbReference type="GO" id="GO:0051301">
    <property type="term" value="P:cell division"/>
    <property type="evidence" value="ECO:0007669"/>
    <property type="project" value="UniProtKB-KW"/>
</dbReference>
<dbReference type="PANTHER" id="PTHR11842">
    <property type="entry name" value="MITOTIC SPINDLE ASSEMBLY CHECKPOINT PROTEIN MAD2"/>
    <property type="match status" value="1"/>
</dbReference>
<evidence type="ECO:0000256" key="2">
    <source>
        <dbReference type="ARBA" id="ARBA00010348"/>
    </source>
</evidence>
<dbReference type="EMBL" id="UFQT01001396">
    <property type="protein sequence ID" value="SSX30360.1"/>
    <property type="molecule type" value="Genomic_DNA"/>
</dbReference>
<keyword evidence="4" id="KW-0498">Mitosis</keyword>
<dbReference type="PROSITE" id="PS50815">
    <property type="entry name" value="HORMA"/>
    <property type="match status" value="1"/>
</dbReference>
<dbReference type="Pfam" id="PF02301">
    <property type="entry name" value="HORMA"/>
    <property type="match status" value="1"/>
</dbReference>
<dbReference type="EMBL" id="UFQS01000629">
    <property type="protein sequence ID" value="SSX05530.1"/>
    <property type="molecule type" value="Genomic_DNA"/>
</dbReference>
<gene>
    <name evidence="9" type="primary">CSON012841</name>
    <name evidence="10" type="synonym">CSON002349</name>
</gene>
<dbReference type="VEuPathDB" id="VectorBase:CSON012841"/>
<evidence type="ECO:0000256" key="3">
    <source>
        <dbReference type="ARBA" id="ARBA00022618"/>
    </source>
</evidence>
<evidence type="ECO:0000256" key="1">
    <source>
        <dbReference type="ARBA" id="ARBA00004123"/>
    </source>
</evidence>
<dbReference type="Gene3D" id="3.30.900.10">
    <property type="entry name" value="HORMA domain"/>
    <property type="match status" value="1"/>
</dbReference>